<dbReference type="Gene3D" id="1.20.1250.20">
    <property type="entry name" value="MFS general substrate transporter like domains"/>
    <property type="match status" value="1"/>
</dbReference>
<feature type="transmembrane region" description="Helical" evidence="2">
    <location>
        <begin position="279"/>
        <end position="299"/>
    </location>
</feature>
<sequence>MSFTRIHSLTPALRWALLGFSLSTLGNSVYEGSVLPSILITSLPVWVVAFRKTFMTVVDFMAPLAAWLVEKVGGFRALAGAEALEGFLSLIPLLLWCFTSNSPSSPNSPDSPYWKWSLLALSCALGITGHVIDIASEVFEVEAAQGSETLLIQYSGIIAVLSSVLGSLLGSPLGASIASWSIPTVLGISVLSSWASASTRLAMQHVIAPVTRDMHSCSSSEPTLGESSDPPLDSTPARSTSRAPHRARLLMGSFLLAFVPACSLPYILLGVGSARGSEIIAVLTLCVGAGDVLGSVLYAQSATSTRATCDSDRRGQRSLSMRTLASTGVVCSGAGFLCMILALFSAPDILESLLCAGFLLVSLGLVLITHPVIVTRQLLFSGSALARFSGFARFAFALGAASGSWLGWMLSSSWNSVPFVAIIALSAFLLVLPALPHRP</sequence>
<keyword evidence="2" id="KW-0812">Transmembrane</keyword>
<feature type="transmembrane region" description="Helical" evidence="2">
    <location>
        <begin position="319"/>
        <end position="343"/>
    </location>
</feature>
<dbReference type="InterPro" id="IPR036259">
    <property type="entry name" value="MFS_trans_sf"/>
</dbReference>
<organism evidence="3 4">
    <name type="scientific">Alloscardovia macacae</name>
    <dbReference type="NCBI Taxonomy" id="1160091"/>
    <lineage>
        <taxon>Bacteria</taxon>
        <taxon>Bacillati</taxon>
        <taxon>Actinomycetota</taxon>
        <taxon>Actinomycetes</taxon>
        <taxon>Bifidobacteriales</taxon>
        <taxon>Bifidobacteriaceae</taxon>
        <taxon>Alloscardovia</taxon>
    </lineage>
</organism>
<dbReference type="EMBL" id="NEKC01000008">
    <property type="protein sequence ID" value="OTA29142.1"/>
    <property type="molecule type" value="Genomic_DNA"/>
</dbReference>
<keyword evidence="2" id="KW-1133">Transmembrane helix</keyword>
<proteinExistence type="predicted"/>
<dbReference type="RefSeq" id="WP_086106623.1">
    <property type="nucleotide sequence ID" value="NZ_NEKB01000006.1"/>
</dbReference>
<dbReference type="Proteomes" id="UP000243540">
    <property type="component" value="Unassembled WGS sequence"/>
</dbReference>
<feature type="transmembrane region" description="Helical" evidence="2">
    <location>
        <begin position="390"/>
        <end position="410"/>
    </location>
</feature>
<dbReference type="SUPFAM" id="SSF103473">
    <property type="entry name" value="MFS general substrate transporter"/>
    <property type="match status" value="1"/>
</dbReference>
<reference evidence="3 4" key="1">
    <citation type="submission" date="2017-04" db="EMBL/GenBank/DDBJ databases">
        <title>Draft genome sequences of Alloscardovia macacae UMA81211 and UMA81212 isolated from the feces of a rhesus macaque (Macaca mulatta).</title>
        <authorList>
            <person name="Albert K."/>
            <person name="Sela D.A."/>
        </authorList>
    </citation>
    <scope>NUCLEOTIDE SEQUENCE [LARGE SCALE GENOMIC DNA]</scope>
    <source>
        <strain evidence="3 4">UMA81212</strain>
    </source>
</reference>
<dbReference type="STRING" id="1160091.B9T39_04485"/>
<accession>A0A1Y2SY11</accession>
<gene>
    <name evidence="3" type="ORF">B9T39_04485</name>
</gene>
<name>A0A1Y2SY11_9BIFI</name>
<feature type="transmembrane region" description="Helical" evidence="2">
    <location>
        <begin position="416"/>
        <end position="435"/>
    </location>
</feature>
<evidence type="ECO:0008006" key="5">
    <source>
        <dbReference type="Google" id="ProtNLM"/>
    </source>
</evidence>
<feature type="compositionally biased region" description="Polar residues" evidence="1">
    <location>
        <begin position="217"/>
        <end position="226"/>
    </location>
</feature>
<evidence type="ECO:0000256" key="2">
    <source>
        <dbReference type="SAM" id="Phobius"/>
    </source>
</evidence>
<evidence type="ECO:0000256" key="1">
    <source>
        <dbReference type="SAM" id="MobiDB-lite"/>
    </source>
</evidence>
<feature type="region of interest" description="Disordered" evidence="1">
    <location>
        <begin position="217"/>
        <end position="241"/>
    </location>
</feature>
<dbReference type="NCBIfam" id="NF037960">
    <property type="entry name" value="MFS_trans"/>
    <property type="match status" value="1"/>
</dbReference>
<evidence type="ECO:0000313" key="4">
    <source>
        <dbReference type="Proteomes" id="UP000243540"/>
    </source>
</evidence>
<protein>
    <recommendedName>
        <fullName evidence="5">MFS transporter</fullName>
    </recommendedName>
</protein>
<evidence type="ECO:0000313" key="3">
    <source>
        <dbReference type="EMBL" id="OTA29142.1"/>
    </source>
</evidence>
<feature type="transmembrane region" description="Helical" evidence="2">
    <location>
        <begin position="249"/>
        <end position="267"/>
    </location>
</feature>
<dbReference type="AlphaFoldDB" id="A0A1Y2SY11"/>
<keyword evidence="2" id="KW-0472">Membrane</keyword>
<comment type="caution">
    <text evidence="3">The sequence shown here is derived from an EMBL/GenBank/DDBJ whole genome shotgun (WGS) entry which is preliminary data.</text>
</comment>
<dbReference type="OrthoDB" id="3243397at2"/>
<feature type="transmembrane region" description="Helical" evidence="2">
    <location>
        <begin position="349"/>
        <end position="369"/>
    </location>
</feature>